<dbReference type="PANTHER" id="PTHR33991:SF1">
    <property type="entry name" value="DNA REPAIR PROTEIN RECO"/>
    <property type="match status" value="1"/>
</dbReference>
<evidence type="ECO:0000256" key="3">
    <source>
        <dbReference type="ARBA" id="ARBA00022763"/>
    </source>
</evidence>
<comment type="similarity">
    <text evidence="1 7">Belongs to the RecO family.</text>
</comment>
<dbReference type="GO" id="GO:0043590">
    <property type="term" value="C:bacterial nucleoid"/>
    <property type="evidence" value="ECO:0007669"/>
    <property type="project" value="TreeGrafter"/>
</dbReference>
<keyword evidence="3 7" id="KW-0227">DNA damage</keyword>
<evidence type="ECO:0000313" key="9">
    <source>
        <dbReference type="EMBL" id="HHE32660.1"/>
    </source>
</evidence>
<dbReference type="Gene3D" id="2.40.50.140">
    <property type="entry name" value="Nucleic acid-binding proteins"/>
    <property type="match status" value="1"/>
</dbReference>
<dbReference type="AlphaFoldDB" id="A0A7C5HNH8"/>
<dbReference type="GO" id="GO:0006310">
    <property type="term" value="P:DNA recombination"/>
    <property type="evidence" value="ECO:0007669"/>
    <property type="project" value="UniProtKB-UniRule"/>
</dbReference>
<evidence type="ECO:0000259" key="8">
    <source>
        <dbReference type="Pfam" id="PF11967"/>
    </source>
</evidence>
<dbReference type="Pfam" id="PF02565">
    <property type="entry name" value="RecO_C"/>
    <property type="match status" value="1"/>
</dbReference>
<dbReference type="Proteomes" id="UP000886058">
    <property type="component" value="Unassembled WGS sequence"/>
</dbReference>
<dbReference type="GO" id="GO:0006302">
    <property type="term" value="P:double-strand break repair"/>
    <property type="evidence" value="ECO:0007669"/>
    <property type="project" value="TreeGrafter"/>
</dbReference>
<dbReference type="InterPro" id="IPR003717">
    <property type="entry name" value="RecO"/>
</dbReference>
<evidence type="ECO:0000256" key="6">
    <source>
        <dbReference type="ARBA" id="ARBA00033409"/>
    </source>
</evidence>
<evidence type="ECO:0000256" key="5">
    <source>
        <dbReference type="ARBA" id="ARBA00023204"/>
    </source>
</evidence>
<dbReference type="InterPro" id="IPR022572">
    <property type="entry name" value="DNA_rep/recomb_RecO_N"/>
</dbReference>
<dbReference type="SUPFAM" id="SSF57863">
    <property type="entry name" value="ArfGap/RecO-like zinc finger"/>
    <property type="match status" value="1"/>
</dbReference>
<accession>A0A7C5HNH8</accession>
<dbReference type="EMBL" id="DRSQ01000180">
    <property type="protein sequence ID" value="HHE32660.1"/>
    <property type="molecule type" value="Genomic_DNA"/>
</dbReference>
<sequence>MIVKTRAVVLRNINYRDQSKICLLLTREYGQVSVILKGGRSAKSKTGMLFSPGNLLDTVLYKKGNRDIQLLSDASLIRSPLSETPNLERFSVLYRVLDLVRYASGPEEKNVPLFTLLAATIERLCNATQNFQSILAWFLLRLPGVLGFAPALHRCVFSNSALLDSIDAMQLDELFFVHDPGGFALPGCAVPSGVSIQRVPASYYLFIRVLAATASPTPCPDAPPGEVEAVTALLQEYSARHLERMPHRKHLDIVSRLISA</sequence>
<dbReference type="InterPro" id="IPR012340">
    <property type="entry name" value="NA-bd_OB-fold"/>
</dbReference>
<evidence type="ECO:0000256" key="1">
    <source>
        <dbReference type="ARBA" id="ARBA00007452"/>
    </source>
</evidence>
<evidence type="ECO:0000256" key="4">
    <source>
        <dbReference type="ARBA" id="ARBA00023172"/>
    </source>
</evidence>
<organism evidence="9">
    <name type="scientific">Chlorobaculum parvum</name>
    <dbReference type="NCBI Taxonomy" id="274539"/>
    <lineage>
        <taxon>Bacteria</taxon>
        <taxon>Pseudomonadati</taxon>
        <taxon>Chlorobiota</taxon>
        <taxon>Chlorobiia</taxon>
        <taxon>Chlorobiales</taxon>
        <taxon>Chlorobiaceae</taxon>
        <taxon>Chlorobaculum</taxon>
    </lineage>
</organism>
<dbReference type="Gene3D" id="1.20.1440.120">
    <property type="entry name" value="Recombination protein O, C-terminal domain"/>
    <property type="match status" value="1"/>
</dbReference>
<dbReference type="InterPro" id="IPR042242">
    <property type="entry name" value="RecO_C"/>
</dbReference>
<keyword evidence="5 7" id="KW-0234">DNA repair</keyword>
<keyword evidence="4 7" id="KW-0233">DNA recombination</keyword>
<reference evidence="9" key="1">
    <citation type="journal article" date="2020" name="mSystems">
        <title>Genome- and Community-Level Interaction Insights into Carbon Utilization and Element Cycling Functions of Hydrothermarchaeota in Hydrothermal Sediment.</title>
        <authorList>
            <person name="Zhou Z."/>
            <person name="Liu Y."/>
            <person name="Xu W."/>
            <person name="Pan J."/>
            <person name="Luo Z.H."/>
            <person name="Li M."/>
        </authorList>
    </citation>
    <scope>NUCLEOTIDE SEQUENCE [LARGE SCALE GENOMIC DNA]</scope>
    <source>
        <strain evidence="9">HyVt-633</strain>
    </source>
</reference>
<dbReference type="InterPro" id="IPR037278">
    <property type="entry name" value="ARFGAP/RecO"/>
</dbReference>
<evidence type="ECO:0000256" key="7">
    <source>
        <dbReference type="HAMAP-Rule" id="MF_00201"/>
    </source>
</evidence>
<gene>
    <name evidence="7 9" type="primary">recO</name>
    <name evidence="9" type="ORF">ENL07_08610</name>
</gene>
<protein>
    <recommendedName>
        <fullName evidence="2 7">DNA repair protein RecO</fullName>
    </recommendedName>
    <alternativeName>
        <fullName evidence="6 7">Recombination protein O</fullName>
    </alternativeName>
</protein>
<dbReference type="NCBIfam" id="TIGR00613">
    <property type="entry name" value="reco"/>
    <property type="match status" value="1"/>
</dbReference>
<dbReference type="HAMAP" id="MF_00201">
    <property type="entry name" value="RecO"/>
    <property type="match status" value="1"/>
</dbReference>
<evidence type="ECO:0000256" key="2">
    <source>
        <dbReference type="ARBA" id="ARBA00021310"/>
    </source>
</evidence>
<dbReference type="SUPFAM" id="SSF50249">
    <property type="entry name" value="Nucleic acid-binding proteins"/>
    <property type="match status" value="1"/>
</dbReference>
<proteinExistence type="inferred from homology"/>
<feature type="domain" description="DNA replication/recombination mediator RecO N-terminal" evidence="8">
    <location>
        <begin position="1"/>
        <end position="79"/>
    </location>
</feature>
<name>A0A7C5HNH8_9CHLB</name>
<dbReference type="Pfam" id="PF11967">
    <property type="entry name" value="RecO_N"/>
    <property type="match status" value="1"/>
</dbReference>
<dbReference type="PANTHER" id="PTHR33991">
    <property type="entry name" value="DNA REPAIR PROTEIN RECO"/>
    <property type="match status" value="1"/>
</dbReference>
<comment type="caution">
    <text evidence="9">The sequence shown here is derived from an EMBL/GenBank/DDBJ whole genome shotgun (WGS) entry which is preliminary data.</text>
</comment>
<comment type="function">
    <text evidence="7">Involved in DNA repair and RecF pathway recombination.</text>
</comment>